<dbReference type="Proteomes" id="UP000499080">
    <property type="component" value="Unassembled WGS sequence"/>
</dbReference>
<evidence type="ECO:0000313" key="1">
    <source>
        <dbReference type="EMBL" id="GBM22037.1"/>
    </source>
</evidence>
<comment type="caution">
    <text evidence="1">The sequence shown here is derived from an EMBL/GenBank/DDBJ whole genome shotgun (WGS) entry which is preliminary data.</text>
</comment>
<gene>
    <name evidence="1" type="ORF">AVEN_242705_1</name>
</gene>
<organism evidence="1 2">
    <name type="scientific">Araneus ventricosus</name>
    <name type="common">Orbweaver spider</name>
    <name type="synonym">Epeira ventricosa</name>
    <dbReference type="NCBI Taxonomy" id="182803"/>
    <lineage>
        <taxon>Eukaryota</taxon>
        <taxon>Metazoa</taxon>
        <taxon>Ecdysozoa</taxon>
        <taxon>Arthropoda</taxon>
        <taxon>Chelicerata</taxon>
        <taxon>Arachnida</taxon>
        <taxon>Araneae</taxon>
        <taxon>Araneomorphae</taxon>
        <taxon>Entelegynae</taxon>
        <taxon>Araneoidea</taxon>
        <taxon>Araneidae</taxon>
        <taxon>Araneus</taxon>
    </lineage>
</organism>
<keyword evidence="2" id="KW-1185">Reference proteome</keyword>
<sequence>MESRFAAMLVLWLGREFYKVKYGVTGSGRSGTPDFGDLGDKSMIPENATLFSISLLGKEIRLNIRENSMCRHVLSGRVYKDRVWIRERVWIHWNDFGVSSSVRARSRRAERC</sequence>
<reference evidence="1 2" key="1">
    <citation type="journal article" date="2019" name="Sci. Rep.">
        <title>Orb-weaving spider Araneus ventricosus genome elucidates the spidroin gene catalogue.</title>
        <authorList>
            <person name="Kono N."/>
            <person name="Nakamura H."/>
            <person name="Ohtoshi R."/>
            <person name="Moran D.A.P."/>
            <person name="Shinohara A."/>
            <person name="Yoshida Y."/>
            <person name="Fujiwara M."/>
            <person name="Mori M."/>
            <person name="Tomita M."/>
            <person name="Arakawa K."/>
        </authorList>
    </citation>
    <scope>NUCLEOTIDE SEQUENCE [LARGE SCALE GENOMIC DNA]</scope>
</reference>
<dbReference type="EMBL" id="BGPR01000472">
    <property type="protein sequence ID" value="GBM22037.1"/>
    <property type="molecule type" value="Genomic_DNA"/>
</dbReference>
<dbReference type="AlphaFoldDB" id="A0A4Y2E062"/>
<evidence type="ECO:0000313" key="2">
    <source>
        <dbReference type="Proteomes" id="UP000499080"/>
    </source>
</evidence>
<protein>
    <submittedName>
        <fullName evidence="1">Uncharacterized protein</fullName>
    </submittedName>
</protein>
<name>A0A4Y2E062_ARAVE</name>
<proteinExistence type="predicted"/>
<accession>A0A4Y2E062</accession>